<accession>W9SFS7</accession>
<gene>
    <name evidence="2" type="ORF">L484_027965</name>
</gene>
<dbReference type="GO" id="GO:0046872">
    <property type="term" value="F:metal ion binding"/>
    <property type="evidence" value="ECO:0007669"/>
    <property type="project" value="UniProtKB-KW"/>
</dbReference>
<dbReference type="STRING" id="981085.W9SFS7"/>
<keyword evidence="3" id="KW-1185">Reference proteome</keyword>
<evidence type="ECO:0000256" key="1">
    <source>
        <dbReference type="ARBA" id="ARBA00022723"/>
    </source>
</evidence>
<proteinExistence type="predicted"/>
<name>W9SFS7_9ROSA</name>
<dbReference type="PANTHER" id="PTHR48073:SF2">
    <property type="entry name" value="O-SUCCINYLBENZOATE SYNTHASE"/>
    <property type="match status" value="1"/>
</dbReference>
<reference evidence="3" key="1">
    <citation type="submission" date="2013-01" db="EMBL/GenBank/DDBJ databases">
        <title>Draft Genome Sequence of a Mulberry Tree, Morus notabilis C.K. Schneid.</title>
        <authorList>
            <person name="He N."/>
            <person name="Zhao S."/>
        </authorList>
    </citation>
    <scope>NUCLEOTIDE SEQUENCE</scope>
</reference>
<evidence type="ECO:0000313" key="2">
    <source>
        <dbReference type="EMBL" id="EXC30788.1"/>
    </source>
</evidence>
<dbReference type="EMBL" id="KE346217">
    <property type="protein sequence ID" value="EXC30788.1"/>
    <property type="molecule type" value="Genomic_DNA"/>
</dbReference>
<dbReference type="InterPro" id="IPR029017">
    <property type="entry name" value="Enolase-like_N"/>
</dbReference>
<evidence type="ECO:0000313" key="3">
    <source>
        <dbReference type="Proteomes" id="UP000030645"/>
    </source>
</evidence>
<dbReference type="PANTHER" id="PTHR48073">
    <property type="entry name" value="O-SUCCINYLBENZOATE SYNTHASE-RELATED"/>
    <property type="match status" value="1"/>
</dbReference>
<sequence length="199" mass="22001">MALATTPVRFGFKNLMETSMVNIQRAESRALNVSLIAPFTIVTSRLEKVENVAVRIELSSGSVGMAVVTFTSSITENGTSLGSILEMECLVKVDYDNDVFFYLQLKKKDVHVLSKFPLCIDSPVPVMLFLETHFDIGVEDGHDDDEFNDHVVIDMDDDQFIGKKPHPHFVNDMLSGNNPGSVKESDPLSIEARITCTCG</sequence>
<dbReference type="Gene3D" id="3.30.390.10">
    <property type="entry name" value="Enolase-like, N-terminal domain"/>
    <property type="match status" value="1"/>
</dbReference>
<protein>
    <submittedName>
        <fullName evidence="2">Uncharacterized protein</fullName>
    </submittedName>
</protein>
<dbReference type="Proteomes" id="UP000030645">
    <property type="component" value="Unassembled WGS sequence"/>
</dbReference>
<keyword evidence="1" id="KW-0479">Metal-binding</keyword>
<dbReference type="AlphaFoldDB" id="W9SFS7"/>
<organism evidence="2 3">
    <name type="scientific">Morus notabilis</name>
    <dbReference type="NCBI Taxonomy" id="981085"/>
    <lineage>
        <taxon>Eukaryota</taxon>
        <taxon>Viridiplantae</taxon>
        <taxon>Streptophyta</taxon>
        <taxon>Embryophyta</taxon>
        <taxon>Tracheophyta</taxon>
        <taxon>Spermatophyta</taxon>
        <taxon>Magnoliopsida</taxon>
        <taxon>eudicotyledons</taxon>
        <taxon>Gunneridae</taxon>
        <taxon>Pentapetalae</taxon>
        <taxon>rosids</taxon>
        <taxon>fabids</taxon>
        <taxon>Rosales</taxon>
        <taxon>Moraceae</taxon>
        <taxon>Moreae</taxon>
        <taxon>Morus</taxon>
    </lineage>
</organism>